<dbReference type="EMBL" id="CADCXU010001065">
    <property type="protein sequence ID" value="CAA9993697.1"/>
    <property type="molecule type" value="Genomic_DNA"/>
</dbReference>
<dbReference type="Pfam" id="PF17921">
    <property type="entry name" value="Integrase_H2C2"/>
    <property type="match status" value="1"/>
</dbReference>
<dbReference type="Gene3D" id="3.30.70.270">
    <property type="match status" value="1"/>
</dbReference>
<evidence type="ECO:0000313" key="4">
    <source>
        <dbReference type="Proteomes" id="UP000479000"/>
    </source>
</evidence>
<gene>
    <name evidence="3" type="ORF">NTEN_LOCUS592</name>
</gene>
<dbReference type="GO" id="GO:0003676">
    <property type="term" value="F:nucleic acid binding"/>
    <property type="evidence" value="ECO:0007669"/>
    <property type="project" value="InterPro"/>
</dbReference>
<organism evidence="3 4">
    <name type="scientific">Nesidiocoris tenuis</name>
    <dbReference type="NCBI Taxonomy" id="355587"/>
    <lineage>
        <taxon>Eukaryota</taxon>
        <taxon>Metazoa</taxon>
        <taxon>Ecdysozoa</taxon>
        <taxon>Arthropoda</taxon>
        <taxon>Hexapoda</taxon>
        <taxon>Insecta</taxon>
        <taxon>Pterygota</taxon>
        <taxon>Neoptera</taxon>
        <taxon>Paraneoptera</taxon>
        <taxon>Hemiptera</taxon>
        <taxon>Heteroptera</taxon>
        <taxon>Panheteroptera</taxon>
        <taxon>Cimicomorpha</taxon>
        <taxon>Miridae</taxon>
        <taxon>Dicyphina</taxon>
        <taxon>Nesidiocoris</taxon>
    </lineage>
</organism>
<dbReference type="InterPro" id="IPR001584">
    <property type="entry name" value="Integrase_cat-core"/>
</dbReference>
<dbReference type="InterPro" id="IPR012337">
    <property type="entry name" value="RNaseH-like_sf"/>
</dbReference>
<evidence type="ECO:0000313" key="3">
    <source>
        <dbReference type="EMBL" id="CAA9993697.1"/>
    </source>
</evidence>
<dbReference type="SUPFAM" id="SSF53098">
    <property type="entry name" value="Ribonuclease H-like"/>
    <property type="match status" value="1"/>
</dbReference>
<dbReference type="InterPro" id="IPR041588">
    <property type="entry name" value="Integrase_H2C2"/>
</dbReference>
<dbReference type="InterPro" id="IPR008042">
    <property type="entry name" value="Retrotrans_Pao"/>
</dbReference>
<dbReference type="InterPro" id="IPR040676">
    <property type="entry name" value="DUF5641"/>
</dbReference>
<dbReference type="PANTHER" id="PTHR47331:SF1">
    <property type="entry name" value="GAG-LIKE PROTEIN"/>
    <property type="match status" value="1"/>
</dbReference>
<dbReference type="Gene3D" id="3.10.10.10">
    <property type="entry name" value="HIV Type 1 Reverse Transcriptase, subunit A, domain 1"/>
    <property type="match status" value="1"/>
</dbReference>
<dbReference type="AlphaFoldDB" id="A0A6H5FW65"/>
<evidence type="ECO:0000259" key="2">
    <source>
        <dbReference type="PROSITE" id="PS50994"/>
    </source>
</evidence>
<keyword evidence="4" id="KW-1185">Reference proteome</keyword>
<accession>A0A6H5FW65</accession>
<reference evidence="3 4" key="1">
    <citation type="submission" date="2020-02" db="EMBL/GenBank/DDBJ databases">
        <authorList>
            <person name="Ferguson B K."/>
        </authorList>
    </citation>
    <scope>NUCLEOTIDE SEQUENCE [LARGE SCALE GENOMIC DNA]</scope>
</reference>
<dbReference type="Pfam" id="PF05380">
    <property type="entry name" value="Peptidase_A17"/>
    <property type="match status" value="1"/>
</dbReference>
<dbReference type="PROSITE" id="PS50994">
    <property type="entry name" value="INTEGRASE"/>
    <property type="match status" value="1"/>
</dbReference>
<dbReference type="OrthoDB" id="5986643at2759"/>
<dbReference type="PANTHER" id="PTHR47331">
    <property type="entry name" value="PHD-TYPE DOMAIN-CONTAINING PROTEIN"/>
    <property type="match status" value="1"/>
</dbReference>
<dbReference type="InterPro" id="IPR043128">
    <property type="entry name" value="Rev_trsase/Diguanyl_cyclase"/>
</dbReference>
<dbReference type="GO" id="GO:0015074">
    <property type="term" value="P:DNA integration"/>
    <property type="evidence" value="ECO:0007669"/>
    <property type="project" value="InterPro"/>
</dbReference>
<dbReference type="InterPro" id="IPR036397">
    <property type="entry name" value="RNaseH_sf"/>
</dbReference>
<protein>
    <recommendedName>
        <fullName evidence="2">Integrase catalytic domain-containing protein</fullName>
    </recommendedName>
</protein>
<sequence length="1213" mass="136144">MGHCNVQSPKKVRFDNTPTQHLSPSPPNQQLVDQSIPFNDLTHPSRIIKQSHSHCNPPIIVTLPSIPQLSVTSKFPENDLLHSVERLFDLETDSTAKFLTPEETLAEDIFLKTTVRLPDGRFSVALPLKDSPDKLGPSRSKAIQRLYAMEKKLSQDSILRGAYCKFMQDYIDQGHMIRVPPPPSSLKTNYLPHHAVRRSGDPPEKIRVVFNASFKTNTGYSLNDLLLPGPRLQLNIDEVMTRFRLDKYVFTADIRQMFRQIRHQSQDQLLLRIVWRFSPDAPIQDFALSTVTYGTTSAPWLACRVIKELALSHSTSHPEVSQILSTRTYVDDLNGGADSIDEAISRRDQTIHVLASAQLDLRKWASNHPGILEGIPPDQCLPAASSINLHHDGAYNAESAQMKILGVCWNPAGDYFHYQLSEANDALTKRDLLSQIARVYDPLGLLSPIIIKSRIIFRQVAHQSFAWDSSLPPDVLIKWKKIQQELPSIGGLKIPRHVPFANDSLLIGFADASEQGFGCVIYVVTPQPGKNQIRLISSKAKVAPVGKGTTTIPRLELCAAQLLAKCVSKVLPLFPCLSLDKVIAFLDSNIALCWITANPAPCWKNFVGNRVADIQRRIPSSQWHYIPSAENPADAASRGLYPNEFIHNSLWREGPSWLCLPLAQWKLSRPIPNINHPTVAAETKSSHAVSAVTTAEMFSQQWEYQFSSLTKLVRSTAWLRRFSEYISKSDVATGPLTTEELRSALHVLVRRAQVQALSHVIDDIKGKRVSQLVRTLGLFLEENSNLVRINGRLAASHQHLDAKHPVLLPAHHHLTKLVVEHSHHLNLHGGPKITLGHLRQRFWIINGKEVVRRQLSQCNRCFQIKPIPFQPPMGQLPSSRIAAKSAFLTVGVDYAGPFHIKAARLRGTATLKAYMVVVVCFSTKAVHIEVASSLSTPAFIAAFRRFCDRRGNPANVYSDNGGNFVGAASELRQLKKLITDPEHRRLTAAEAAVHGTQWHFIPPRAPHFGGLWEAAVKQAKRLIYSTMKDQCLDLEAFQSLLTRVEAILNSRPIEDISPHGSDDIEYLTPGHFLILRPMTSAPPIAPDPFDQSTSLRGQYRHAMELANHFWKRWSIEFITSQQTFLKWNRDDSKSPPRIGQVVIIKEDGLPPLSWKLGRIVGLFPGPDNIHRVADSKWKYCDRPKIKNRNRASEKTFSYTHLLRITSRTSVCVS</sequence>
<dbReference type="InterPro" id="IPR043502">
    <property type="entry name" value="DNA/RNA_pol_sf"/>
</dbReference>
<feature type="non-terminal residue" evidence="3">
    <location>
        <position position="1213"/>
    </location>
</feature>
<proteinExistence type="predicted"/>
<feature type="region of interest" description="Disordered" evidence="1">
    <location>
        <begin position="1"/>
        <end position="34"/>
    </location>
</feature>
<dbReference type="Proteomes" id="UP000479000">
    <property type="component" value="Unassembled WGS sequence"/>
</dbReference>
<dbReference type="Gene3D" id="3.30.420.10">
    <property type="entry name" value="Ribonuclease H-like superfamily/Ribonuclease H"/>
    <property type="match status" value="1"/>
</dbReference>
<dbReference type="SUPFAM" id="SSF56672">
    <property type="entry name" value="DNA/RNA polymerases"/>
    <property type="match status" value="1"/>
</dbReference>
<name>A0A6H5FW65_9HEMI</name>
<dbReference type="Pfam" id="PF18701">
    <property type="entry name" value="DUF5641"/>
    <property type="match status" value="1"/>
</dbReference>
<dbReference type="GO" id="GO:0042575">
    <property type="term" value="C:DNA polymerase complex"/>
    <property type="evidence" value="ECO:0007669"/>
    <property type="project" value="UniProtKB-ARBA"/>
</dbReference>
<feature type="compositionally biased region" description="Polar residues" evidence="1">
    <location>
        <begin position="16"/>
        <end position="34"/>
    </location>
</feature>
<feature type="domain" description="Integrase catalytic" evidence="2">
    <location>
        <begin position="873"/>
        <end position="1077"/>
    </location>
</feature>
<evidence type="ECO:0000256" key="1">
    <source>
        <dbReference type="SAM" id="MobiDB-lite"/>
    </source>
</evidence>
<dbReference type="GO" id="GO:0071897">
    <property type="term" value="P:DNA biosynthetic process"/>
    <property type="evidence" value="ECO:0007669"/>
    <property type="project" value="UniProtKB-ARBA"/>
</dbReference>